<dbReference type="EMBL" id="DXCV01000028">
    <property type="protein sequence ID" value="HIY87688.1"/>
    <property type="molecule type" value="Genomic_DNA"/>
</dbReference>
<keyword evidence="1" id="KW-0460">Magnesium</keyword>
<dbReference type="InterPro" id="IPR005502">
    <property type="entry name" value="Ribosyl_crysJ1"/>
</dbReference>
<feature type="binding site" evidence="1">
    <location>
        <position position="71"/>
    </location>
    <ligand>
        <name>Mg(2+)</name>
        <dbReference type="ChEBI" id="CHEBI:18420"/>
        <label>1</label>
    </ligand>
</feature>
<keyword evidence="1" id="KW-0479">Metal-binding</keyword>
<feature type="binding site" evidence="1">
    <location>
        <position position="268"/>
    </location>
    <ligand>
        <name>Mg(2+)</name>
        <dbReference type="ChEBI" id="CHEBI:18420"/>
        <label>1</label>
    </ligand>
</feature>
<gene>
    <name evidence="2" type="ORF">H9824_03150</name>
</gene>
<reference evidence="2" key="2">
    <citation type="submission" date="2021-04" db="EMBL/GenBank/DDBJ databases">
        <authorList>
            <person name="Gilroy R."/>
        </authorList>
    </citation>
    <scope>NUCLEOTIDE SEQUENCE</scope>
    <source>
        <strain evidence="2">Gambia2-208</strain>
    </source>
</reference>
<dbReference type="InterPro" id="IPR050792">
    <property type="entry name" value="ADP-ribosylglycohydrolase"/>
</dbReference>
<feature type="binding site" evidence="1">
    <location>
        <position position="271"/>
    </location>
    <ligand>
        <name>Mg(2+)</name>
        <dbReference type="ChEBI" id="CHEBI:18420"/>
        <label>1</label>
    </ligand>
</feature>
<feature type="binding site" evidence="1">
    <location>
        <position position="70"/>
    </location>
    <ligand>
        <name>Mg(2+)</name>
        <dbReference type="ChEBI" id="CHEBI:18420"/>
        <label>1</label>
    </ligand>
</feature>
<dbReference type="AlphaFoldDB" id="A0A9D1ZGV2"/>
<feature type="binding site" evidence="1">
    <location>
        <position position="270"/>
    </location>
    <ligand>
        <name>Mg(2+)</name>
        <dbReference type="ChEBI" id="CHEBI:18420"/>
        <label>1</label>
    </ligand>
</feature>
<evidence type="ECO:0000256" key="1">
    <source>
        <dbReference type="PIRSR" id="PIRSR605502-1"/>
    </source>
</evidence>
<comment type="caution">
    <text evidence="2">The sequence shown here is derived from an EMBL/GenBank/DDBJ whole genome shotgun (WGS) entry which is preliminary data.</text>
</comment>
<dbReference type="PANTHER" id="PTHR16222">
    <property type="entry name" value="ADP-RIBOSYLGLYCOHYDROLASE"/>
    <property type="match status" value="1"/>
</dbReference>
<dbReference type="GO" id="GO:0046872">
    <property type="term" value="F:metal ion binding"/>
    <property type="evidence" value="ECO:0007669"/>
    <property type="project" value="UniProtKB-KW"/>
</dbReference>
<protein>
    <submittedName>
        <fullName evidence="2">ADP-ribosylglycohydrolase family protein</fullName>
    </submittedName>
</protein>
<sequence>MERVLIDSDEVKDRMKGVIFGQAIGDALGLGTEFMSHAEVLANYPNGIYTYDQIIQDQHRERWMPGEWTDDTDMMLCIANAMLEKRGIKLDAIAHNFKEWFKENPRGIGRHTYNVLSIADYERNPMRAAELVWELSNKNSAANGALMRTSIVGFCEKNVATYAEKICRLTHTDPRCVGSCVIVSELIHHWVWHGEELTFDEIVKIGRKYDKRIEPYLQLAKEGQIEDLTLDNEAMGYTLKTLSAAIWCLYHVNNFWEGLLTVVNAGGDADTNAAVACSLLGAKYGYSGYSAIPNIYIDGLCHKGLLDEISDRLIDLLLG</sequence>
<dbReference type="PANTHER" id="PTHR16222:SF28">
    <property type="entry name" value="ADP-RIBOSYLGLYCOHYDROLASE"/>
    <property type="match status" value="1"/>
</dbReference>
<evidence type="ECO:0000313" key="3">
    <source>
        <dbReference type="Proteomes" id="UP000886851"/>
    </source>
</evidence>
<reference evidence="2" key="1">
    <citation type="journal article" date="2021" name="PeerJ">
        <title>Extensive microbial diversity within the chicken gut microbiome revealed by metagenomics and culture.</title>
        <authorList>
            <person name="Gilroy R."/>
            <person name="Ravi A."/>
            <person name="Getino M."/>
            <person name="Pursley I."/>
            <person name="Horton D.L."/>
            <person name="Alikhan N.F."/>
            <person name="Baker D."/>
            <person name="Gharbi K."/>
            <person name="Hall N."/>
            <person name="Watson M."/>
            <person name="Adriaenssens E.M."/>
            <person name="Foster-Nyarko E."/>
            <person name="Jarju S."/>
            <person name="Secka A."/>
            <person name="Antonio M."/>
            <person name="Oren A."/>
            <person name="Chaudhuri R.R."/>
            <person name="La Ragione R."/>
            <person name="Hildebrand F."/>
            <person name="Pallen M.J."/>
        </authorList>
    </citation>
    <scope>NUCLEOTIDE SEQUENCE</scope>
    <source>
        <strain evidence="2">Gambia2-208</strain>
    </source>
</reference>
<name>A0A9D1ZGV2_9BACE</name>
<organism evidence="2 3">
    <name type="scientific">Candidatus Bacteroides pullicola</name>
    <dbReference type="NCBI Taxonomy" id="2838475"/>
    <lineage>
        <taxon>Bacteria</taxon>
        <taxon>Pseudomonadati</taxon>
        <taxon>Bacteroidota</taxon>
        <taxon>Bacteroidia</taxon>
        <taxon>Bacteroidales</taxon>
        <taxon>Bacteroidaceae</taxon>
        <taxon>Bacteroides</taxon>
    </lineage>
</organism>
<dbReference type="Proteomes" id="UP000886851">
    <property type="component" value="Unassembled WGS sequence"/>
</dbReference>
<dbReference type="SUPFAM" id="SSF101478">
    <property type="entry name" value="ADP-ribosylglycohydrolase"/>
    <property type="match status" value="1"/>
</dbReference>
<comment type="cofactor">
    <cofactor evidence="1">
        <name>Mg(2+)</name>
        <dbReference type="ChEBI" id="CHEBI:18420"/>
    </cofactor>
    <text evidence="1">Binds 2 magnesium ions per subunit.</text>
</comment>
<dbReference type="Gene3D" id="1.10.4080.10">
    <property type="entry name" value="ADP-ribosylation/Crystallin J1"/>
    <property type="match status" value="1"/>
</dbReference>
<dbReference type="Pfam" id="PF03747">
    <property type="entry name" value="ADP_ribosyl_GH"/>
    <property type="match status" value="1"/>
</dbReference>
<accession>A0A9D1ZGV2</accession>
<proteinExistence type="predicted"/>
<feature type="binding site" evidence="1">
    <location>
        <position position="69"/>
    </location>
    <ligand>
        <name>Mg(2+)</name>
        <dbReference type="ChEBI" id="CHEBI:18420"/>
        <label>1</label>
    </ligand>
</feature>
<evidence type="ECO:0000313" key="2">
    <source>
        <dbReference type="EMBL" id="HIY87688.1"/>
    </source>
</evidence>
<dbReference type="InterPro" id="IPR036705">
    <property type="entry name" value="Ribosyl_crysJ1_sf"/>
</dbReference>